<dbReference type="PANTHER" id="PTHR30273:SF2">
    <property type="entry name" value="PROTEIN FECR"/>
    <property type="match status" value="1"/>
</dbReference>
<evidence type="ECO:0000259" key="2">
    <source>
        <dbReference type="Pfam" id="PF04773"/>
    </source>
</evidence>
<keyword evidence="4" id="KW-1185">Reference proteome</keyword>
<gene>
    <name evidence="3" type="ORF">ACFFF7_09760</name>
</gene>
<name>A0ABV6PIR0_9SPHN</name>
<dbReference type="PIRSF" id="PIRSF018266">
    <property type="entry name" value="FecR"/>
    <property type="match status" value="1"/>
</dbReference>
<dbReference type="Pfam" id="PF04773">
    <property type="entry name" value="FecR"/>
    <property type="match status" value="1"/>
</dbReference>
<dbReference type="InterPro" id="IPR006860">
    <property type="entry name" value="FecR"/>
</dbReference>
<keyword evidence="1" id="KW-0472">Membrane</keyword>
<evidence type="ECO:0000313" key="4">
    <source>
        <dbReference type="Proteomes" id="UP001589943"/>
    </source>
</evidence>
<proteinExistence type="predicted"/>
<keyword evidence="1" id="KW-0812">Transmembrane</keyword>
<reference evidence="3 4" key="1">
    <citation type="submission" date="2024-09" db="EMBL/GenBank/DDBJ databases">
        <authorList>
            <person name="Sun Q."/>
            <person name="Mori K."/>
        </authorList>
    </citation>
    <scope>NUCLEOTIDE SEQUENCE [LARGE SCALE GENOMIC DNA]</scope>
    <source>
        <strain evidence="3 4">NCAIM B.02537</strain>
    </source>
</reference>
<feature type="transmembrane region" description="Helical" evidence="1">
    <location>
        <begin position="80"/>
        <end position="100"/>
    </location>
</feature>
<accession>A0ABV6PIR0</accession>
<dbReference type="InterPro" id="IPR012373">
    <property type="entry name" value="Ferrdict_sens_TM"/>
</dbReference>
<dbReference type="EMBL" id="JBHLTL010000006">
    <property type="protein sequence ID" value="MFC0589698.1"/>
    <property type="molecule type" value="Genomic_DNA"/>
</dbReference>
<comment type="caution">
    <text evidence="3">The sequence shown here is derived from an EMBL/GenBank/DDBJ whole genome shotgun (WGS) entry which is preliminary data.</text>
</comment>
<sequence length="307" mass="32097">MAIDPRMLDEAASWAVRTGDAAFADWAGFTEWLERDAGHAEAYDRVMGAIEGVVEVAGAEPSAIPGADIALEPHVKRGPFRAWIGGAIAAVLVLAAVLGLQLRGGGVDYVTAPGETRSVALADGSRITLAGGTRLAMTSTRAVRLDQGQALFEVRHDAARPFVVVAGEATLVDVGTVFDVRRELDATVVGVSEGAVVFNPKRQNLRVDPGEQASLRNGSDRIVRSVVPVSAIGEWREGRLTFRDASLADVAAGLTRATGIDFTARPGGSRRVSGSVVVAPLRSDPAALGPLLGVTMTRSADGWTIEP</sequence>
<protein>
    <submittedName>
        <fullName evidence="3">FecR domain-containing protein</fullName>
    </submittedName>
</protein>
<feature type="domain" description="FecR protein" evidence="2">
    <location>
        <begin position="108"/>
        <end position="196"/>
    </location>
</feature>
<organism evidence="3 4">
    <name type="scientific">Novosphingobium aquiterrae</name>
    <dbReference type="NCBI Taxonomy" id="624388"/>
    <lineage>
        <taxon>Bacteria</taxon>
        <taxon>Pseudomonadati</taxon>
        <taxon>Pseudomonadota</taxon>
        <taxon>Alphaproteobacteria</taxon>
        <taxon>Sphingomonadales</taxon>
        <taxon>Sphingomonadaceae</taxon>
        <taxon>Novosphingobium</taxon>
    </lineage>
</organism>
<dbReference type="Proteomes" id="UP001589943">
    <property type="component" value="Unassembled WGS sequence"/>
</dbReference>
<dbReference type="Gene3D" id="2.60.120.1440">
    <property type="match status" value="1"/>
</dbReference>
<dbReference type="PANTHER" id="PTHR30273">
    <property type="entry name" value="PERIPLASMIC SIGNAL SENSOR AND SIGMA FACTOR ACTIVATOR FECR-RELATED"/>
    <property type="match status" value="1"/>
</dbReference>
<evidence type="ECO:0000313" key="3">
    <source>
        <dbReference type="EMBL" id="MFC0589698.1"/>
    </source>
</evidence>
<dbReference type="RefSeq" id="WP_379481167.1">
    <property type="nucleotide sequence ID" value="NZ_JBHLTL010000006.1"/>
</dbReference>
<evidence type="ECO:0000256" key="1">
    <source>
        <dbReference type="SAM" id="Phobius"/>
    </source>
</evidence>
<keyword evidence="1" id="KW-1133">Transmembrane helix</keyword>